<dbReference type="Pfam" id="PF03807">
    <property type="entry name" value="F420_oxidored"/>
    <property type="match status" value="1"/>
</dbReference>
<dbReference type="PANTHER" id="PTHR14239">
    <property type="entry name" value="DUDULIN-RELATED"/>
    <property type="match status" value="1"/>
</dbReference>
<dbReference type="Proteomes" id="UP001597294">
    <property type="component" value="Unassembled WGS sequence"/>
</dbReference>
<comment type="caution">
    <text evidence="3">The sequence shown here is derived from an EMBL/GenBank/DDBJ whole genome shotgun (WGS) entry which is preliminary data.</text>
</comment>
<keyword evidence="4" id="KW-1185">Reference proteome</keyword>
<protein>
    <submittedName>
        <fullName evidence="3">NADPH-dependent F420 reductase</fullName>
    </submittedName>
</protein>
<sequence>MRISFIGAGAMAQAITKHAVNAGHDVMISNSRGTETLRQQSKTLGCKAGTVEEVVAFGEIVFIAIPLAAYRSIPVAPLVDKIVVDLLNYFPHRDGHIPELEDGEITTSELVARHLPLARIVKAFNAITVEDLEKDARPASSPDRRALPICGDNTEAKKVMIDLMDQLGFDVVDGGLLQDSWKFERFRPAYCVPLNRIKLEKVLSRTLRETKVPDGYWLTPGSIPD</sequence>
<evidence type="ECO:0000256" key="1">
    <source>
        <dbReference type="ARBA" id="ARBA00023002"/>
    </source>
</evidence>
<dbReference type="RefSeq" id="WP_380249048.1">
    <property type="nucleotide sequence ID" value="NZ_JBHUII010000001.1"/>
</dbReference>
<dbReference type="EMBL" id="JBHUII010000001">
    <property type="protein sequence ID" value="MFD2204961.1"/>
    <property type="molecule type" value="Genomic_DNA"/>
</dbReference>
<dbReference type="InterPro" id="IPR036291">
    <property type="entry name" value="NAD(P)-bd_dom_sf"/>
</dbReference>
<name>A0ABW5BJL1_9PROT</name>
<proteinExistence type="predicted"/>
<gene>
    <name evidence="3" type="ORF">ACFSKO_05045</name>
</gene>
<evidence type="ECO:0000313" key="4">
    <source>
        <dbReference type="Proteomes" id="UP001597294"/>
    </source>
</evidence>
<evidence type="ECO:0000313" key="3">
    <source>
        <dbReference type="EMBL" id="MFD2204961.1"/>
    </source>
</evidence>
<reference evidence="4" key="1">
    <citation type="journal article" date="2019" name="Int. J. Syst. Evol. Microbiol.">
        <title>The Global Catalogue of Microorganisms (GCM) 10K type strain sequencing project: providing services to taxonomists for standard genome sequencing and annotation.</title>
        <authorList>
            <consortium name="The Broad Institute Genomics Platform"/>
            <consortium name="The Broad Institute Genome Sequencing Center for Infectious Disease"/>
            <person name="Wu L."/>
            <person name="Ma J."/>
        </authorList>
    </citation>
    <scope>NUCLEOTIDE SEQUENCE [LARGE SCALE GENOMIC DNA]</scope>
    <source>
        <strain evidence="4">CGMCC 4.7192</strain>
    </source>
</reference>
<keyword evidence="1" id="KW-0560">Oxidoreductase</keyword>
<dbReference type="PANTHER" id="PTHR14239:SF0">
    <property type="entry name" value="F420-DEPENDENT NADP REDUCTASE"/>
    <property type="match status" value="1"/>
</dbReference>
<dbReference type="SUPFAM" id="SSF51735">
    <property type="entry name" value="NAD(P)-binding Rossmann-fold domains"/>
    <property type="match status" value="1"/>
</dbReference>
<feature type="domain" description="Pyrroline-5-carboxylate reductase catalytic N-terminal" evidence="2">
    <location>
        <begin position="2"/>
        <end position="89"/>
    </location>
</feature>
<dbReference type="InterPro" id="IPR028939">
    <property type="entry name" value="P5C_Rdtase_cat_N"/>
</dbReference>
<dbReference type="Gene3D" id="3.40.50.720">
    <property type="entry name" value="NAD(P)-binding Rossmann-like Domain"/>
    <property type="match status" value="1"/>
</dbReference>
<accession>A0ABW5BJL1</accession>
<organism evidence="3 4">
    <name type="scientific">Kiloniella antarctica</name>
    <dbReference type="NCBI Taxonomy" id="1550907"/>
    <lineage>
        <taxon>Bacteria</taxon>
        <taxon>Pseudomonadati</taxon>
        <taxon>Pseudomonadota</taxon>
        <taxon>Alphaproteobacteria</taxon>
        <taxon>Rhodospirillales</taxon>
        <taxon>Kiloniellaceae</taxon>
        <taxon>Kiloniella</taxon>
    </lineage>
</organism>
<evidence type="ECO:0000259" key="2">
    <source>
        <dbReference type="Pfam" id="PF03807"/>
    </source>
</evidence>
<dbReference type="InterPro" id="IPR051267">
    <property type="entry name" value="STEAP_metalloreductase"/>
</dbReference>